<dbReference type="EMBL" id="SLWM01000007">
    <property type="protein sequence ID" value="TCO21814.1"/>
    <property type="molecule type" value="Genomic_DNA"/>
</dbReference>
<feature type="domain" description="Fido" evidence="1">
    <location>
        <begin position="99"/>
        <end position="244"/>
    </location>
</feature>
<dbReference type="InterPro" id="IPR003812">
    <property type="entry name" value="Fido"/>
</dbReference>
<evidence type="ECO:0000313" key="3">
    <source>
        <dbReference type="Proteomes" id="UP000295818"/>
    </source>
</evidence>
<evidence type="ECO:0000313" key="2">
    <source>
        <dbReference type="EMBL" id="TCO21814.1"/>
    </source>
</evidence>
<keyword evidence="3" id="KW-1185">Reference proteome</keyword>
<sequence>MSQTPADVFEPLAGLEGVGSAARAARDAVDVLLRDRGLRKVGADMTAEALLRGAHASAALAGSSATLEEVRRGASDPRAVGAVRMTSELMSLAPQMDTAPVQVWTRLHQLAAVELGTPDQLGHLRTSREPLPDDIPGLPPAPPADEMWERLSGLAKALTLPTKAPGIVVAAIVHAELAVLRPFPVANGLVARAAERVLLVARGIDPVAVTVPEVGHLELAGSYPQGLRDYAGRGLVGVRDWLLRSCEVVALGAERSPLNISTR</sequence>
<gene>
    <name evidence="2" type="ORF">EV644_107136</name>
</gene>
<protein>
    <recommendedName>
        <fullName evidence="1">Fido domain-containing protein</fullName>
    </recommendedName>
</protein>
<organism evidence="2 3">
    <name type="scientific">Kribbella orskensis</name>
    <dbReference type="NCBI Taxonomy" id="2512216"/>
    <lineage>
        <taxon>Bacteria</taxon>
        <taxon>Bacillati</taxon>
        <taxon>Actinomycetota</taxon>
        <taxon>Actinomycetes</taxon>
        <taxon>Propionibacteriales</taxon>
        <taxon>Kribbellaceae</taxon>
        <taxon>Kribbella</taxon>
    </lineage>
</organism>
<proteinExistence type="predicted"/>
<accession>A0ABY2BJ07</accession>
<dbReference type="RefSeq" id="WP_132190363.1">
    <property type="nucleotide sequence ID" value="NZ_SLWM01000007.1"/>
</dbReference>
<dbReference type="InterPro" id="IPR036597">
    <property type="entry name" value="Fido-like_dom_sf"/>
</dbReference>
<dbReference type="PROSITE" id="PS51459">
    <property type="entry name" value="FIDO"/>
    <property type="match status" value="1"/>
</dbReference>
<comment type="caution">
    <text evidence="2">The sequence shown here is derived from an EMBL/GenBank/DDBJ whole genome shotgun (WGS) entry which is preliminary data.</text>
</comment>
<reference evidence="2 3" key="1">
    <citation type="journal article" date="2015" name="Stand. Genomic Sci.">
        <title>Genomic Encyclopedia of Bacterial and Archaeal Type Strains, Phase III: the genomes of soil and plant-associated and newly described type strains.</title>
        <authorList>
            <person name="Whitman W.B."/>
            <person name="Woyke T."/>
            <person name="Klenk H.P."/>
            <person name="Zhou Y."/>
            <person name="Lilburn T.G."/>
            <person name="Beck B.J."/>
            <person name="De Vos P."/>
            <person name="Vandamme P."/>
            <person name="Eisen J.A."/>
            <person name="Garrity G."/>
            <person name="Hugenholtz P."/>
            <person name="Kyrpides N.C."/>
        </authorList>
    </citation>
    <scope>NUCLEOTIDE SEQUENCE [LARGE SCALE GENOMIC DNA]</scope>
    <source>
        <strain evidence="2 3">VKM Ac-2538</strain>
    </source>
</reference>
<dbReference type="Proteomes" id="UP000295818">
    <property type="component" value="Unassembled WGS sequence"/>
</dbReference>
<name>A0ABY2BJ07_9ACTN</name>
<dbReference type="Gene3D" id="1.10.3290.10">
    <property type="entry name" value="Fido-like domain"/>
    <property type="match status" value="1"/>
</dbReference>
<evidence type="ECO:0000259" key="1">
    <source>
        <dbReference type="PROSITE" id="PS51459"/>
    </source>
</evidence>